<evidence type="ECO:0008006" key="4">
    <source>
        <dbReference type="Google" id="ProtNLM"/>
    </source>
</evidence>
<name>A0A9X4EMU0_9FLAO</name>
<dbReference type="Proteomes" id="UP001149303">
    <property type="component" value="Unassembled WGS sequence"/>
</dbReference>
<protein>
    <recommendedName>
        <fullName evidence="4">Transglycosylase associated protein</fullName>
    </recommendedName>
</protein>
<dbReference type="AlphaFoldDB" id="A0A9X4EMU0"/>
<evidence type="ECO:0000256" key="1">
    <source>
        <dbReference type="SAM" id="Phobius"/>
    </source>
</evidence>
<sequence>MEFLISLLSGAVGGNLAGALLKKFSLGTLWNSVVGILGGGLGAQLLGMLNIDISGIIGNIAASGVGGAVLLVIVGVIKSAMAKS</sequence>
<dbReference type="RefSeq" id="WP_274638778.1">
    <property type="nucleotide sequence ID" value="NZ_JAIWJY010000001.1"/>
</dbReference>
<dbReference type="EMBL" id="JAIWJY010000001">
    <property type="protein sequence ID" value="MDE1205400.1"/>
    <property type="molecule type" value="Genomic_DNA"/>
</dbReference>
<feature type="transmembrane region" description="Helical" evidence="1">
    <location>
        <begin position="29"/>
        <end position="49"/>
    </location>
</feature>
<evidence type="ECO:0000313" key="3">
    <source>
        <dbReference type="Proteomes" id="UP001149303"/>
    </source>
</evidence>
<gene>
    <name evidence="2" type="ORF">LCI24_01195</name>
</gene>
<accession>A0A9X4EMU0</accession>
<keyword evidence="3" id="KW-1185">Reference proteome</keyword>
<comment type="caution">
    <text evidence="2">The sequence shown here is derived from an EMBL/GenBank/DDBJ whole genome shotgun (WGS) entry which is preliminary data.</text>
</comment>
<feature type="transmembrane region" description="Helical" evidence="1">
    <location>
        <begin position="56"/>
        <end position="77"/>
    </location>
</feature>
<reference evidence="2" key="1">
    <citation type="submission" date="2021-09" db="EMBL/GenBank/DDBJ databases">
        <authorList>
            <person name="Smyrli M."/>
        </authorList>
    </citation>
    <scope>NUCLEOTIDE SEQUENCE</scope>
    <source>
        <strain evidence="2">LAR25</strain>
    </source>
</reference>
<evidence type="ECO:0000313" key="2">
    <source>
        <dbReference type="EMBL" id="MDE1205400.1"/>
    </source>
</evidence>
<keyword evidence="1" id="KW-0812">Transmembrane</keyword>
<organism evidence="2 3">
    <name type="scientific">Tenacibaculum larymnensis</name>
    <dbReference type="NCBI Taxonomy" id="2878201"/>
    <lineage>
        <taxon>Bacteria</taxon>
        <taxon>Pseudomonadati</taxon>
        <taxon>Bacteroidota</taxon>
        <taxon>Flavobacteriia</taxon>
        <taxon>Flavobacteriales</taxon>
        <taxon>Flavobacteriaceae</taxon>
        <taxon>Tenacibaculum</taxon>
    </lineage>
</organism>
<proteinExistence type="predicted"/>
<keyword evidence="1" id="KW-0472">Membrane</keyword>
<keyword evidence="1" id="KW-1133">Transmembrane helix</keyword>